<dbReference type="Gene3D" id="3.30.300.30">
    <property type="match status" value="1"/>
</dbReference>
<evidence type="ECO:0000313" key="13">
    <source>
        <dbReference type="EMBL" id="SFU36749.1"/>
    </source>
</evidence>
<dbReference type="InterPro" id="IPR014030">
    <property type="entry name" value="Ketoacyl_synth_N"/>
</dbReference>
<evidence type="ECO:0000259" key="11">
    <source>
        <dbReference type="PROSITE" id="PS52004"/>
    </source>
</evidence>
<dbReference type="Gene3D" id="1.10.1200.10">
    <property type="entry name" value="ACP-like"/>
    <property type="match status" value="2"/>
</dbReference>
<dbReference type="InterPro" id="IPR014043">
    <property type="entry name" value="Acyl_transferase_dom"/>
</dbReference>
<feature type="domain" description="Carrier" evidence="10">
    <location>
        <begin position="604"/>
        <end position="681"/>
    </location>
</feature>
<dbReference type="InterPro" id="IPR014031">
    <property type="entry name" value="Ketoacyl_synth_C"/>
</dbReference>
<proteinExistence type="inferred from homology"/>
<dbReference type="InterPro" id="IPR016036">
    <property type="entry name" value="Malonyl_transacylase_ACP-bd"/>
</dbReference>
<dbReference type="Proteomes" id="UP000199391">
    <property type="component" value="Unassembled WGS sequence"/>
</dbReference>
<dbReference type="InterPro" id="IPR020807">
    <property type="entry name" value="PKS_DH"/>
</dbReference>
<dbReference type="InterPro" id="IPR013968">
    <property type="entry name" value="PKS_KR"/>
</dbReference>
<dbReference type="InterPro" id="IPR006162">
    <property type="entry name" value="Ppantetheine_attach_site"/>
</dbReference>
<comment type="similarity">
    <text evidence="1">Belongs to the ATP-dependent AMP-binding enzyme family.</text>
</comment>
<feature type="domain" description="Carrier" evidence="10">
    <location>
        <begin position="2414"/>
        <end position="2497"/>
    </location>
</feature>
<dbReference type="PANTHER" id="PTHR43775:SF37">
    <property type="entry name" value="SI:DKEY-61P9.11"/>
    <property type="match status" value="1"/>
</dbReference>
<dbReference type="PROSITE" id="PS00455">
    <property type="entry name" value="AMP_BINDING"/>
    <property type="match status" value="1"/>
</dbReference>
<dbReference type="SUPFAM" id="SSF47336">
    <property type="entry name" value="ACP-like"/>
    <property type="match status" value="2"/>
</dbReference>
<dbReference type="InterPro" id="IPR049900">
    <property type="entry name" value="PKS_mFAS_DH"/>
</dbReference>
<dbReference type="SMART" id="SM00823">
    <property type="entry name" value="PKS_PP"/>
    <property type="match status" value="2"/>
</dbReference>
<sequence>MLPDKTVAGTLTQRQGNHFSSMVQMVRHQAAARPEQAALIFLRDGEVEAGRLTYGELDRRARAFAARLQAENLAGQPVLLMLPSGIHYVLAFLGCLYAKAIPVPAYPATGSMHAERLAQVVNDCHAKGIVLATASLQASIQSRLGQFLSKELTCSYLAIDESHDGDERNWIEPDIEAGDLAYLQYTSGSTSQPRGVMVTHGNLLAYCRSWQAAAQQDHADVFVTWLPLFHDMGLILGVIQPLFTGATIVMMPPPAFLQRPLRWLEAISKYRGTISYAPNFAYELCAAALDQAGIDALDLSAWSVAGNAAEPVHADTLDKFAARFGPRGYRAQAMNPSYGLAEATLTVTSQPRLHPPRVIEVDPVALAEGRIAVPREGGTPSTLVGCGRTWLGNEVIAVDPASHRQCADGEVGEIWVRGPLVAKGYWNRPGQNKEIFQAMRDTGEGPYLRTGDLGVWSDGELYITGRIKDVIIIRGQNHYPQDIEHTIHRAHSALALGHGAAFSVEVGGVERLVVVQEVRRSQRNKIDGKEVAQAIRAAIAEVHGLPVYAVLLLKPASVHITSSGKIQRQACKKSFLDDEFETLHAWCEDAGAIAPDAAPSHPGPSRQAIAGWMTERIAQAQKISAGHVLSDMPFTSLGLDSLQLVALTGDLAAWLKIPIEPTLLYSYPNIDSLARHLSGQVADQPRHNHVGIKPSEPIAVVGIACRFPKANSLGEYWQLLDSGADAITEVPPSRWDAEAYYQPGPPAPGKASTKWGGFIDGVDEFDAQFFGISPREANGMDPQQRLLLQTTWHALEDAGMPPDALAGSDTGVFVGVMTHDYELLEVTQNATLDAYFGTGTHASIVANRISYLFDLHGPSWTMETACSSSLVALHSARASLLAGECGLAIVGGVNTLLSPELFVALSQAQMLSPSGRCMSFDARANGYVRSEGSAVLILKRYSDALRDNNRIHGVIAASAVNQDGKSNGITAPNGEAQKALIRRALAVAGVTPDSVSYVEAHGTGTGLGDPIEMDAIKHTYGTASTTHPTLWVGSAKSNIGHTEPVSGLAGMIKVMLAMRHERIPQNVHFQQLNPHISLEGGRCAVAAVPQPWPRGDHPRLAAVSSFGFGGANAHLILQEPPAVAQAAPESGTTELLTLSARSGISLRQSARDFARFLSGQPSEQCALRTICHTANAHRAHLAHRVAAVGRTPRELADALEKFARNEETGDVQSGSLDRVGGCKTAWLFTGQGAQYRGMGQGLYRSHALFRQTLAQCDRILQPLLNASLIDALYGGDETAVDLTQTMYAQPALFAVEYALACVWQSSGMRPDYLIGHSLGEYVAACIAGVFSLEDGLKLVAHRGRLMQTHTEPGAMIAIRAPAETMARLLAEFAAAPHPELALAAQNTAGDIVISGAPGAAEALAAQWVHQSGQSVTATPLQVTRAFHSPLMRSMLAEFERIAREVRYSPPAIPVISNVTGRVAGAELADPLYWVEHICKPVGFMQGMQCLQDLGCGAFVEIGPHPVLTSFGKQTAAEGLWLPSLRRGFDDEPQLLSSLAGWHVNGGAVDWTGWARGRLGEGAALPQPASLPHYPFQKDRYWFTPGIASASAHGQGALPHPLLGRTIDLPRAGAHRFGNQLSAGYPWFIEQHKGFGVPLLPMAGMIETALAAVRAAAPAPMPEWTVTGLEIKAAMAFDAAQRMELQTVVERDAHHYRVDLLGRYLDDAAGGWREYASACIHASYSGAPPHKLDVAAAQSRLAPQSVDGFYERCRKIGLDYGPGLQGLQQLWLTGNESLARIEMQQPASAEADKYHLHPAMLDACFHVAIPFMERIVGGSELALLPMAFERLTVYRKLPRQAWAYCVWHGEVAPGRYAADLKVCNASGERVLSVRGMQLALGSRNAVTAAHSSVDDEPRYYRTTWLPFELPATPAAVSGERWLVLCRDADHARDITMQCERDGIAAIVVTAADAFGWHDEHQAALNWHAEPDWKELFAALRQRGAGLDGLLLYAGDEAADPDTGLADRTYGLSQSVFLALKHFLSAYGDANPAVVICTRGAVTPDQVVNDGERLQAAGLMQGVLNGMAKSIVMEFPFAKCVQVDLDPASGALPLPMVMACVRATPGSVQLALRGERVLQARLAEQPRAALPMQPLPVRPDATYLVTGGLRGVGLASAQWLASQGARFLALSGRTIPPESGEAIRALEASGVKVAVMLADVADAAALEQAMHSMAADMPPLRGVLHSAGLTEDAALIQTDWGSFARVMDPKVKGAWHLHRLTAGMPIDFFVLFSSMTSQVGNAGQVGYIAACAFLDSLAHYRRQHGLPATSINWGYWSETGVAMRRDLAAHMAHMGVGGIANAQGMQGLARLAGVQPVQCGALLIDWARFKRVMCPGLPYALLADLGGEDESAEQAADAADAVSISPELIAGLKGEEARALILCYLLERATRVLRLDAEKKAAIAPDFARLPFNRLGFDSLMSIEMRTRIRKDLSVDVPLQHFLAGSSAGDVADLIHQQIAVSLLASTAVSIDASEMEEALL</sequence>
<dbReference type="PROSITE" id="PS52004">
    <property type="entry name" value="KS3_2"/>
    <property type="match status" value="1"/>
</dbReference>
<dbReference type="Pfam" id="PF00550">
    <property type="entry name" value="PP-binding"/>
    <property type="match status" value="2"/>
</dbReference>
<dbReference type="SMART" id="SM01294">
    <property type="entry name" value="PKS_PP_betabranch"/>
    <property type="match status" value="1"/>
</dbReference>
<evidence type="ECO:0000256" key="2">
    <source>
        <dbReference type="ARBA" id="ARBA00022450"/>
    </source>
</evidence>
<feature type="domain" description="Ketosynthase family 3 (KS3)" evidence="11">
    <location>
        <begin position="695"/>
        <end position="1119"/>
    </location>
</feature>
<evidence type="ECO:0000256" key="7">
    <source>
        <dbReference type="ARBA" id="ARBA00023098"/>
    </source>
</evidence>
<evidence type="ECO:0000256" key="4">
    <source>
        <dbReference type="ARBA" id="ARBA00022679"/>
    </source>
</evidence>
<dbReference type="Gene3D" id="3.40.50.12780">
    <property type="entry name" value="N-terminal domain of ligase-like"/>
    <property type="match status" value="1"/>
</dbReference>
<keyword evidence="6" id="KW-0276">Fatty acid metabolism</keyword>
<dbReference type="Pfam" id="PF00698">
    <property type="entry name" value="Acyl_transf_1"/>
    <property type="match status" value="1"/>
</dbReference>
<dbReference type="RefSeq" id="WP_143132924.1">
    <property type="nucleotide sequence ID" value="NZ_FPBO01000002.1"/>
</dbReference>
<feature type="region of interest" description="N-terminal hotdog fold" evidence="9">
    <location>
        <begin position="1599"/>
        <end position="1726"/>
    </location>
</feature>
<keyword evidence="4 13" id="KW-0808">Transferase</keyword>
<dbReference type="CDD" id="cd05931">
    <property type="entry name" value="FAAL"/>
    <property type="match status" value="1"/>
</dbReference>
<dbReference type="Pfam" id="PF02801">
    <property type="entry name" value="Ketoacyl-synt_C"/>
    <property type="match status" value="1"/>
</dbReference>
<keyword evidence="3" id="KW-0597">Phosphoprotein</keyword>
<dbReference type="InterPro" id="IPR018201">
    <property type="entry name" value="Ketoacyl_synth_AS"/>
</dbReference>
<dbReference type="SMART" id="SM00822">
    <property type="entry name" value="PKS_KR"/>
    <property type="match status" value="1"/>
</dbReference>
<keyword evidence="5" id="KW-0677">Repeat</keyword>
<dbReference type="SUPFAM" id="SSF55048">
    <property type="entry name" value="Probable ACP-binding domain of malonyl-CoA ACP transacylase"/>
    <property type="match status" value="1"/>
</dbReference>
<dbReference type="GO" id="GO:0071770">
    <property type="term" value="P:DIM/DIP cell wall layer assembly"/>
    <property type="evidence" value="ECO:0007669"/>
    <property type="project" value="TreeGrafter"/>
</dbReference>
<dbReference type="EMBL" id="FPBO01000002">
    <property type="protein sequence ID" value="SFU36749.1"/>
    <property type="molecule type" value="Genomic_DNA"/>
</dbReference>
<dbReference type="Pfam" id="PF23024">
    <property type="entry name" value="AMP-dom_DIP2-like"/>
    <property type="match status" value="1"/>
</dbReference>
<dbReference type="InterPro" id="IPR045851">
    <property type="entry name" value="AMP-bd_C_sf"/>
</dbReference>
<keyword evidence="14" id="KW-1185">Reference proteome</keyword>
<dbReference type="InterPro" id="IPR001227">
    <property type="entry name" value="Ac_transferase_dom_sf"/>
</dbReference>
<dbReference type="PANTHER" id="PTHR43775">
    <property type="entry name" value="FATTY ACID SYNTHASE"/>
    <property type="match status" value="1"/>
</dbReference>
<dbReference type="Pfam" id="PF21089">
    <property type="entry name" value="PKS_DH_N"/>
    <property type="match status" value="1"/>
</dbReference>
<dbReference type="InterPro" id="IPR057326">
    <property type="entry name" value="KR_dom"/>
</dbReference>
<dbReference type="InterPro" id="IPR040097">
    <property type="entry name" value="FAAL/FAAC"/>
</dbReference>
<evidence type="ECO:0000256" key="5">
    <source>
        <dbReference type="ARBA" id="ARBA00022737"/>
    </source>
</evidence>
<dbReference type="SMART" id="SM00826">
    <property type="entry name" value="PKS_DH"/>
    <property type="match status" value="1"/>
</dbReference>
<feature type="domain" description="PKS/mFAS DH" evidence="12">
    <location>
        <begin position="1599"/>
        <end position="1886"/>
    </location>
</feature>
<dbReference type="InterPro" id="IPR032821">
    <property type="entry name" value="PKS_assoc"/>
</dbReference>
<dbReference type="GO" id="GO:0004312">
    <property type="term" value="F:fatty acid synthase activity"/>
    <property type="evidence" value="ECO:0007669"/>
    <property type="project" value="TreeGrafter"/>
</dbReference>
<dbReference type="GO" id="GO:0005886">
    <property type="term" value="C:plasma membrane"/>
    <property type="evidence" value="ECO:0007669"/>
    <property type="project" value="TreeGrafter"/>
</dbReference>
<dbReference type="SUPFAM" id="SSF51735">
    <property type="entry name" value="NAD(P)-binding Rossmann-fold domains"/>
    <property type="match status" value="2"/>
</dbReference>
<gene>
    <name evidence="13" type="ORF">SAMN05216552_1002111</name>
</gene>
<dbReference type="SUPFAM" id="SSF52151">
    <property type="entry name" value="FabD/lysophospholipase-like"/>
    <property type="match status" value="1"/>
</dbReference>
<organism evidence="13 14">
    <name type="scientific">Pseudoduganella namucuonensis</name>
    <dbReference type="NCBI Taxonomy" id="1035707"/>
    <lineage>
        <taxon>Bacteria</taxon>
        <taxon>Pseudomonadati</taxon>
        <taxon>Pseudomonadota</taxon>
        <taxon>Betaproteobacteria</taxon>
        <taxon>Burkholderiales</taxon>
        <taxon>Oxalobacteraceae</taxon>
        <taxon>Telluria group</taxon>
        <taxon>Pseudoduganella</taxon>
    </lineage>
</organism>
<dbReference type="FunFam" id="3.40.47.10:FF:000019">
    <property type="entry name" value="Polyketide synthase type I"/>
    <property type="match status" value="1"/>
</dbReference>
<dbReference type="InterPro" id="IPR036291">
    <property type="entry name" value="NAD(P)-bd_dom_sf"/>
</dbReference>
<dbReference type="SMART" id="SM00827">
    <property type="entry name" value="PKS_AT"/>
    <property type="match status" value="1"/>
</dbReference>
<dbReference type="SUPFAM" id="SSF56801">
    <property type="entry name" value="Acetyl-CoA synthetase-like"/>
    <property type="match status" value="1"/>
</dbReference>
<evidence type="ECO:0000256" key="9">
    <source>
        <dbReference type="PROSITE-ProRule" id="PRU01363"/>
    </source>
</evidence>
<evidence type="ECO:0000256" key="3">
    <source>
        <dbReference type="ARBA" id="ARBA00022553"/>
    </source>
</evidence>
<dbReference type="InterPro" id="IPR042099">
    <property type="entry name" value="ANL_N_sf"/>
</dbReference>
<dbReference type="FunFam" id="3.40.50.12780:FF:000013">
    <property type="entry name" value="Long-chain-fatty-acid--AMP ligase FadD32"/>
    <property type="match status" value="1"/>
</dbReference>
<evidence type="ECO:0000313" key="14">
    <source>
        <dbReference type="Proteomes" id="UP000199391"/>
    </source>
</evidence>
<dbReference type="PROSITE" id="PS00012">
    <property type="entry name" value="PHOSPHOPANTETHEINE"/>
    <property type="match status" value="2"/>
</dbReference>
<dbReference type="Gene3D" id="3.10.129.110">
    <property type="entry name" value="Polyketide synthase dehydratase"/>
    <property type="match status" value="1"/>
</dbReference>
<dbReference type="InterPro" id="IPR009081">
    <property type="entry name" value="PP-bd_ACP"/>
</dbReference>
<dbReference type="Pfam" id="PF00109">
    <property type="entry name" value="ketoacyl-synt"/>
    <property type="match status" value="1"/>
</dbReference>
<dbReference type="Pfam" id="PF14765">
    <property type="entry name" value="PS-DH"/>
    <property type="match status" value="1"/>
</dbReference>
<dbReference type="PROSITE" id="PS52019">
    <property type="entry name" value="PKS_MFAS_DH"/>
    <property type="match status" value="1"/>
</dbReference>
<dbReference type="Gene3D" id="3.40.47.10">
    <property type="match status" value="1"/>
</dbReference>
<dbReference type="OrthoDB" id="9778690at2"/>
<dbReference type="InterPro" id="IPR000873">
    <property type="entry name" value="AMP-dep_synth/lig_dom"/>
</dbReference>
<dbReference type="Pfam" id="PF00501">
    <property type="entry name" value="AMP-binding"/>
    <property type="match status" value="1"/>
</dbReference>
<protein>
    <submittedName>
        <fullName evidence="13">Acyl transferase domain-containing protein</fullName>
    </submittedName>
</protein>
<dbReference type="InterPro" id="IPR042104">
    <property type="entry name" value="PKS_dehydratase_sf"/>
</dbReference>
<dbReference type="InterPro" id="IPR050091">
    <property type="entry name" value="PKS_NRPS_Biosynth_Enz"/>
</dbReference>
<dbReference type="InterPro" id="IPR020841">
    <property type="entry name" value="PKS_Beta-ketoAc_synthase_dom"/>
</dbReference>
<accession>A0A1I7FKJ9</accession>
<dbReference type="SMART" id="SM00825">
    <property type="entry name" value="PKS_KS"/>
    <property type="match status" value="1"/>
</dbReference>
<dbReference type="Pfam" id="PF08659">
    <property type="entry name" value="KR"/>
    <property type="match status" value="1"/>
</dbReference>
<dbReference type="InterPro" id="IPR049551">
    <property type="entry name" value="PKS_DH_C"/>
</dbReference>
<feature type="region of interest" description="C-terminal hotdog fold" evidence="9">
    <location>
        <begin position="1740"/>
        <end position="1886"/>
    </location>
</feature>
<dbReference type="Gene3D" id="3.30.70.3290">
    <property type="match status" value="1"/>
</dbReference>
<evidence type="ECO:0000256" key="6">
    <source>
        <dbReference type="ARBA" id="ARBA00022832"/>
    </source>
</evidence>
<dbReference type="CDD" id="cd08955">
    <property type="entry name" value="KR_2_FAS_SDR_x"/>
    <property type="match status" value="1"/>
</dbReference>
<dbReference type="GO" id="GO:0004315">
    <property type="term" value="F:3-oxoacyl-[acyl-carrier-protein] synthase activity"/>
    <property type="evidence" value="ECO:0007669"/>
    <property type="project" value="InterPro"/>
</dbReference>
<dbReference type="CDD" id="cd00833">
    <property type="entry name" value="PKS"/>
    <property type="match status" value="1"/>
</dbReference>
<dbReference type="InterPro" id="IPR025110">
    <property type="entry name" value="AMP-bd_C"/>
</dbReference>
<keyword evidence="2" id="KW-0596">Phosphopantetheine</keyword>
<dbReference type="SUPFAM" id="SSF53901">
    <property type="entry name" value="Thiolase-like"/>
    <property type="match status" value="1"/>
</dbReference>
<evidence type="ECO:0000259" key="12">
    <source>
        <dbReference type="PROSITE" id="PS52019"/>
    </source>
</evidence>
<dbReference type="Gene3D" id="3.40.366.10">
    <property type="entry name" value="Malonyl-Coenzyme A Acyl Carrier Protein, domain 2"/>
    <property type="match status" value="1"/>
</dbReference>
<dbReference type="PROSITE" id="PS00606">
    <property type="entry name" value="KS3_1"/>
    <property type="match status" value="1"/>
</dbReference>
<dbReference type="PROSITE" id="PS50075">
    <property type="entry name" value="CARRIER"/>
    <property type="match status" value="2"/>
</dbReference>
<dbReference type="InterPro" id="IPR016035">
    <property type="entry name" value="Acyl_Trfase/lysoPLipase"/>
</dbReference>
<dbReference type="InterPro" id="IPR016039">
    <property type="entry name" value="Thiolase-like"/>
</dbReference>
<dbReference type="GO" id="GO:0005737">
    <property type="term" value="C:cytoplasm"/>
    <property type="evidence" value="ECO:0007669"/>
    <property type="project" value="TreeGrafter"/>
</dbReference>
<dbReference type="InterPro" id="IPR049552">
    <property type="entry name" value="PKS_DH_N"/>
</dbReference>
<dbReference type="Pfam" id="PF16197">
    <property type="entry name" value="KAsynt_C_assoc"/>
    <property type="match status" value="1"/>
</dbReference>
<dbReference type="Gene3D" id="3.40.50.720">
    <property type="entry name" value="NAD(P)-binding Rossmann-like Domain"/>
    <property type="match status" value="1"/>
</dbReference>
<dbReference type="GO" id="GO:0006633">
    <property type="term" value="P:fatty acid biosynthetic process"/>
    <property type="evidence" value="ECO:0007669"/>
    <property type="project" value="InterPro"/>
</dbReference>
<dbReference type="STRING" id="1035707.SAMN05216552_1002111"/>
<name>A0A1I7FKJ9_9BURK</name>
<comment type="function">
    <text evidence="8">Involved in production of the polyketide antibiotic thailandamide.</text>
</comment>
<dbReference type="GO" id="GO:0031177">
    <property type="term" value="F:phosphopantetheine binding"/>
    <property type="evidence" value="ECO:0007669"/>
    <property type="project" value="InterPro"/>
</dbReference>
<dbReference type="InterPro" id="IPR020806">
    <property type="entry name" value="PKS_PP-bd"/>
</dbReference>
<dbReference type="InterPro" id="IPR036736">
    <property type="entry name" value="ACP-like_sf"/>
</dbReference>
<evidence type="ECO:0000256" key="8">
    <source>
        <dbReference type="ARBA" id="ARBA00054155"/>
    </source>
</evidence>
<evidence type="ECO:0000259" key="10">
    <source>
        <dbReference type="PROSITE" id="PS50075"/>
    </source>
</evidence>
<evidence type="ECO:0000256" key="1">
    <source>
        <dbReference type="ARBA" id="ARBA00006432"/>
    </source>
</evidence>
<keyword evidence="7" id="KW-0443">Lipid metabolism</keyword>
<feature type="active site" description="Proton acceptor; for dehydratase activity" evidence="9">
    <location>
        <position position="1631"/>
    </location>
</feature>
<reference evidence="14" key="1">
    <citation type="submission" date="2016-10" db="EMBL/GenBank/DDBJ databases">
        <authorList>
            <person name="Varghese N."/>
            <person name="Submissions S."/>
        </authorList>
    </citation>
    <scope>NUCLEOTIDE SEQUENCE [LARGE SCALE GENOMIC DNA]</scope>
    <source>
        <strain evidence="14">CGMCC 1.11014</strain>
    </source>
</reference>
<dbReference type="InterPro" id="IPR020845">
    <property type="entry name" value="AMP-binding_CS"/>
</dbReference>
<feature type="active site" description="Proton donor; for dehydratase activity" evidence="9">
    <location>
        <position position="1801"/>
    </location>
</feature>